<dbReference type="Gene3D" id="1.10.45.10">
    <property type="entry name" value="Vanillyl-alcohol Oxidase, Chain A, domain 4"/>
    <property type="match status" value="1"/>
</dbReference>
<dbReference type="STRING" id="1817893.AUJ66_05825"/>
<dbReference type="FunFam" id="1.10.45.10:FF:000001">
    <property type="entry name" value="D-lactate dehydrogenase mitochondrial"/>
    <property type="match status" value="1"/>
</dbReference>
<dbReference type="Gene3D" id="3.30.70.2740">
    <property type="match status" value="1"/>
</dbReference>
<feature type="domain" description="FAD-binding PCMH-type" evidence="5">
    <location>
        <begin position="44"/>
        <end position="222"/>
    </location>
</feature>
<dbReference type="Pfam" id="PF01565">
    <property type="entry name" value="FAD_binding_4"/>
    <property type="match status" value="1"/>
</dbReference>
<dbReference type="InterPro" id="IPR016167">
    <property type="entry name" value="FAD-bd_PCMH_sub1"/>
</dbReference>
<keyword evidence="2" id="KW-0285">Flavoprotein</keyword>
<dbReference type="SUPFAM" id="SSF55103">
    <property type="entry name" value="FAD-linked oxidases, C-terminal domain"/>
    <property type="match status" value="1"/>
</dbReference>
<dbReference type="Proteomes" id="UP000182278">
    <property type="component" value="Unassembled WGS sequence"/>
</dbReference>
<dbReference type="GO" id="GO:0016491">
    <property type="term" value="F:oxidoreductase activity"/>
    <property type="evidence" value="ECO:0007669"/>
    <property type="project" value="UniProtKB-KW"/>
</dbReference>
<dbReference type="PANTHER" id="PTHR42934">
    <property type="entry name" value="GLYCOLATE OXIDASE SUBUNIT GLCD"/>
    <property type="match status" value="1"/>
</dbReference>
<dbReference type="Gene3D" id="3.30.70.2190">
    <property type="match status" value="1"/>
</dbReference>
<dbReference type="Pfam" id="PF02913">
    <property type="entry name" value="FAD-oxidase_C"/>
    <property type="match status" value="1"/>
</dbReference>
<comment type="cofactor">
    <cofactor evidence="1">
        <name>FAD</name>
        <dbReference type="ChEBI" id="CHEBI:57692"/>
    </cofactor>
</comment>
<evidence type="ECO:0000256" key="4">
    <source>
        <dbReference type="ARBA" id="ARBA00023002"/>
    </source>
</evidence>
<gene>
    <name evidence="6" type="ORF">AUJ66_05825</name>
</gene>
<dbReference type="InterPro" id="IPR004113">
    <property type="entry name" value="FAD-bd_oxidored_4_C"/>
</dbReference>
<dbReference type="PANTHER" id="PTHR42934:SF2">
    <property type="entry name" value="GLYCOLATE OXIDASE SUBUNIT GLCD"/>
    <property type="match status" value="1"/>
</dbReference>
<evidence type="ECO:0000256" key="3">
    <source>
        <dbReference type="ARBA" id="ARBA00022827"/>
    </source>
</evidence>
<name>A0A1J4SCY7_9BACT</name>
<accession>A0A1J4SCY7</accession>
<evidence type="ECO:0000313" key="6">
    <source>
        <dbReference type="EMBL" id="OIN96578.1"/>
    </source>
</evidence>
<comment type="caution">
    <text evidence="6">The sequence shown here is derived from an EMBL/GenBank/DDBJ whole genome shotgun (WGS) entry which is preliminary data.</text>
</comment>
<dbReference type="GO" id="GO:0071949">
    <property type="term" value="F:FAD binding"/>
    <property type="evidence" value="ECO:0007669"/>
    <property type="project" value="InterPro"/>
</dbReference>
<dbReference type="InterPro" id="IPR036318">
    <property type="entry name" value="FAD-bd_PCMH-like_sf"/>
</dbReference>
<keyword evidence="3" id="KW-0274">FAD</keyword>
<protein>
    <submittedName>
        <fullName evidence="6">FAD-binding oxidoreductase</fullName>
    </submittedName>
</protein>
<dbReference type="InterPro" id="IPR016171">
    <property type="entry name" value="Vanillyl_alc_oxidase_C-sub2"/>
</dbReference>
<dbReference type="Gene3D" id="3.30.43.10">
    <property type="entry name" value="Uridine Diphospho-n-acetylenolpyruvylglucosamine Reductase, domain 2"/>
    <property type="match status" value="1"/>
</dbReference>
<sequence length="476" mass="52842">MRQYKKIDEQDINKIREIVGENNIITEQEKMLDYSHDEFSLAKITKIPDAVAKPRSAAEVSEILKLANKESVPVTPRGGGTGLCGGCVPVFGGVVLSFENMNKLLEIDCENLMAVAEPGLTLKEFYENIEKAGFFFPPHPGEESATIGGVVATNAGGARAVKYGVIRNFIRGLEVSLPTGEIINLGGKIIKNSTGYNLLNLLIGSEGTLGIVTKAVISLMPPPAATIMLVVPYDNLSDAIKTVPEIIRNKIMPMAVEFIERELITVTEEFLRKEWPCKGGEAHLMIILDGSSEEEMEKLSQSIAQTCLDYNATDVFVANTMQKQQDVMDIRSQIYEALKPQTIEALDITVPRAEIANHVEKVHEISKKYGMWLPTCGHAADGNLHTFLMKTCMKDRKLDDAEIEGWKEKYPLVRKELHEDCKMRGGIISGEHGIGLVKKEYLPLSVDRKQIELMKMIKKIFDPNKILNPGKIFDID</sequence>
<dbReference type="Gene3D" id="3.30.465.10">
    <property type="match status" value="1"/>
</dbReference>
<organism evidence="6 7">
    <name type="scientific">Candidatus Desantisbacteria bacterium CG1_02_38_46</name>
    <dbReference type="NCBI Taxonomy" id="1817893"/>
    <lineage>
        <taxon>Bacteria</taxon>
        <taxon>Candidatus Desantisiibacteriota</taxon>
    </lineage>
</organism>
<evidence type="ECO:0000259" key="5">
    <source>
        <dbReference type="PROSITE" id="PS51387"/>
    </source>
</evidence>
<dbReference type="InterPro" id="IPR006094">
    <property type="entry name" value="Oxid_FAD_bind_N"/>
</dbReference>
<dbReference type="InterPro" id="IPR016164">
    <property type="entry name" value="FAD-linked_Oxase-like_C"/>
</dbReference>
<dbReference type="InterPro" id="IPR016169">
    <property type="entry name" value="FAD-bd_PCMH_sub2"/>
</dbReference>
<dbReference type="InterPro" id="IPR016166">
    <property type="entry name" value="FAD-bd_PCMH"/>
</dbReference>
<dbReference type="AlphaFoldDB" id="A0A1J4SCY7"/>
<proteinExistence type="predicted"/>
<keyword evidence="4" id="KW-0560">Oxidoreductase</keyword>
<dbReference type="PROSITE" id="PS51387">
    <property type="entry name" value="FAD_PCMH"/>
    <property type="match status" value="1"/>
</dbReference>
<reference evidence="6 7" key="1">
    <citation type="journal article" date="2016" name="Environ. Microbiol.">
        <title>Genomic resolution of a cold subsurface aquifer community provides metabolic insights for novel microbes adapted to high CO concentrations.</title>
        <authorList>
            <person name="Probst A.J."/>
            <person name="Castelle C.J."/>
            <person name="Singh A."/>
            <person name="Brown C.T."/>
            <person name="Anantharaman K."/>
            <person name="Sharon I."/>
            <person name="Hug L.A."/>
            <person name="Burstein D."/>
            <person name="Emerson J.B."/>
            <person name="Thomas B.C."/>
            <person name="Banfield J.F."/>
        </authorList>
    </citation>
    <scope>NUCLEOTIDE SEQUENCE [LARGE SCALE GENOMIC DNA]</scope>
    <source>
        <strain evidence="6">CG1_02_38_46</strain>
    </source>
</reference>
<evidence type="ECO:0000256" key="1">
    <source>
        <dbReference type="ARBA" id="ARBA00001974"/>
    </source>
</evidence>
<dbReference type="EMBL" id="MNUO01000091">
    <property type="protein sequence ID" value="OIN96578.1"/>
    <property type="molecule type" value="Genomic_DNA"/>
</dbReference>
<evidence type="ECO:0000313" key="7">
    <source>
        <dbReference type="Proteomes" id="UP000182278"/>
    </source>
</evidence>
<dbReference type="SUPFAM" id="SSF56176">
    <property type="entry name" value="FAD-binding/transporter-associated domain-like"/>
    <property type="match status" value="1"/>
</dbReference>
<dbReference type="InterPro" id="IPR051914">
    <property type="entry name" value="FAD-linked_OxidoTrans_Type4"/>
</dbReference>
<evidence type="ECO:0000256" key="2">
    <source>
        <dbReference type="ARBA" id="ARBA00022630"/>
    </source>
</evidence>